<accession>A0ABP0EZE5</accession>
<evidence type="ECO:0000313" key="1">
    <source>
        <dbReference type="EMBL" id="CAK8672865.1"/>
    </source>
</evidence>
<evidence type="ECO:0000313" key="2">
    <source>
        <dbReference type="Proteomes" id="UP001642483"/>
    </source>
</evidence>
<sequence>MKLKRNAMDLLTAQIEATNGIAHHVPCGGHFIALVIKLMIILVKEEDVYVMSMMVGEVLVLKRDII</sequence>
<reference evidence="1 2" key="1">
    <citation type="submission" date="2024-02" db="EMBL/GenBank/DDBJ databases">
        <authorList>
            <person name="Daric V."/>
            <person name="Darras S."/>
        </authorList>
    </citation>
    <scope>NUCLEOTIDE SEQUENCE [LARGE SCALE GENOMIC DNA]</scope>
</reference>
<proteinExistence type="predicted"/>
<name>A0ABP0EZE5_CLALP</name>
<keyword evidence="2" id="KW-1185">Reference proteome</keyword>
<protein>
    <submittedName>
        <fullName evidence="1">Uncharacterized protein</fullName>
    </submittedName>
</protein>
<organism evidence="1 2">
    <name type="scientific">Clavelina lepadiformis</name>
    <name type="common">Light-bulb sea squirt</name>
    <name type="synonym">Ascidia lepadiformis</name>
    <dbReference type="NCBI Taxonomy" id="159417"/>
    <lineage>
        <taxon>Eukaryota</taxon>
        <taxon>Metazoa</taxon>
        <taxon>Chordata</taxon>
        <taxon>Tunicata</taxon>
        <taxon>Ascidiacea</taxon>
        <taxon>Aplousobranchia</taxon>
        <taxon>Clavelinidae</taxon>
        <taxon>Clavelina</taxon>
    </lineage>
</organism>
<gene>
    <name evidence="1" type="ORF">CVLEPA_LOCUS2543</name>
</gene>
<dbReference type="Proteomes" id="UP001642483">
    <property type="component" value="Unassembled WGS sequence"/>
</dbReference>
<comment type="caution">
    <text evidence="1">The sequence shown here is derived from an EMBL/GenBank/DDBJ whole genome shotgun (WGS) entry which is preliminary data.</text>
</comment>
<dbReference type="EMBL" id="CAWYQH010000001">
    <property type="protein sequence ID" value="CAK8672865.1"/>
    <property type="molecule type" value="Genomic_DNA"/>
</dbReference>